<comment type="caution">
    <text evidence="1">The sequence shown here is derived from an EMBL/GenBank/DDBJ whole genome shotgun (WGS) entry which is preliminary data.</text>
</comment>
<evidence type="ECO:0008006" key="2">
    <source>
        <dbReference type="Google" id="ProtNLM"/>
    </source>
</evidence>
<name>A0A0F9JBE9_9ZZZZ</name>
<protein>
    <recommendedName>
        <fullName evidence="2">YkgJ family cysteine cluster protein</fullName>
    </recommendedName>
</protein>
<reference evidence="1" key="1">
    <citation type="journal article" date="2015" name="Nature">
        <title>Complex archaea that bridge the gap between prokaryotes and eukaryotes.</title>
        <authorList>
            <person name="Spang A."/>
            <person name="Saw J.H."/>
            <person name="Jorgensen S.L."/>
            <person name="Zaremba-Niedzwiedzka K."/>
            <person name="Martijn J."/>
            <person name="Lind A.E."/>
            <person name="van Eijk R."/>
            <person name="Schleper C."/>
            <person name="Guy L."/>
            <person name="Ettema T.J."/>
        </authorList>
    </citation>
    <scope>NUCLEOTIDE SEQUENCE</scope>
</reference>
<accession>A0A0F9JBE9</accession>
<gene>
    <name evidence="1" type="ORF">LCGC14_1474210</name>
</gene>
<dbReference type="Pfam" id="PF03692">
    <property type="entry name" value="CxxCxxCC"/>
    <property type="match status" value="1"/>
</dbReference>
<proteinExistence type="predicted"/>
<dbReference type="AlphaFoldDB" id="A0A0F9JBE9"/>
<evidence type="ECO:0000313" key="1">
    <source>
        <dbReference type="EMBL" id="KKM67134.1"/>
    </source>
</evidence>
<dbReference type="InterPro" id="IPR005358">
    <property type="entry name" value="Puta_zinc/iron-chelating_dom"/>
</dbReference>
<sequence>MPNKITIPSMPSCTGCGDCCGPVAATPKEIKKIAHKVKKKRIKWIPHALDPAKCGFFRFSDDGKSGSCTIYSVRPWSCQAFGVLKEMPCDFFPEAVRISIPADEAVKRRLLPPYSESALLSSHFAPDHGDRQINALRLKKQQDMDNIMLREVSR</sequence>
<organism evidence="1">
    <name type="scientific">marine sediment metagenome</name>
    <dbReference type="NCBI Taxonomy" id="412755"/>
    <lineage>
        <taxon>unclassified sequences</taxon>
        <taxon>metagenomes</taxon>
        <taxon>ecological metagenomes</taxon>
    </lineage>
</organism>
<dbReference type="EMBL" id="LAZR01010404">
    <property type="protein sequence ID" value="KKM67134.1"/>
    <property type="molecule type" value="Genomic_DNA"/>
</dbReference>